<organism evidence="2 3">
    <name type="scientific">Pseudaquabacterium rugosum</name>
    <dbReference type="NCBI Taxonomy" id="2984194"/>
    <lineage>
        <taxon>Bacteria</taxon>
        <taxon>Pseudomonadati</taxon>
        <taxon>Pseudomonadota</taxon>
        <taxon>Betaproteobacteria</taxon>
        <taxon>Burkholderiales</taxon>
        <taxon>Sphaerotilaceae</taxon>
        <taxon>Pseudaquabacterium</taxon>
    </lineage>
</organism>
<sequence>AEAVQGLLDQAPARADGRTWHEHSEVDKGHGRIETRRCVVCHDLGAIAQVLQDWPGVRSVACVQSMRQQVRAGRYAARGAEPAQQSWRYYISSDVLDAQTFNATVRAHWSIENDCHWVLDVNYREDECLIRRAHGPHNMATLRRIAQNQIKLDVGKGSQKTKRKRMGWSDDYLQGLFGLTPCSALQPQDPAAG</sequence>
<dbReference type="InterPro" id="IPR047647">
    <property type="entry name" value="ISAs1_transpos"/>
</dbReference>
<dbReference type="NCBIfam" id="NF033564">
    <property type="entry name" value="transpos_ISAs1"/>
    <property type="match status" value="1"/>
</dbReference>
<reference evidence="2 3" key="1">
    <citation type="submission" date="2024-04" db="EMBL/GenBank/DDBJ databases">
        <title>Novel species of the genus Ideonella isolated from streams.</title>
        <authorList>
            <person name="Lu H."/>
        </authorList>
    </citation>
    <scope>NUCLEOTIDE SEQUENCE [LARGE SCALE GENOMIC DNA]</scope>
    <source>
        <strain evidence="2 3">BYS139W</strain>
    </source>
</reference>
<dbReference type="InterPro" id="IPR002559">
    <property type="entry name" value="Transposase_11"/>
</dbReference>
<dbReference type="Proteomes" id="UP001368500">
    <property type="component" value="Unassembled WGS sequence"/>
</dbReference>
<name>A0ABU9B851_9BURK</name>
<feature type="non-terminal residue" evidence="2">
    <location>
        <position position="1"/>
    </location>
</feature>
<keyword evidence="3" id="KW-1185">Reference proteome</keyword>
<dbReference type="PANTHER" id="PTHR30298:SF0">
    <property type="entry name" value="PROTEIN YBFL-RELATED"/>
    <property type="match status" value="1"/>
</dbReference>
<evidence type="ECO:0000313" key="3">
    <source>
        <dbReference type="Proteomes" id="UP001368500"/>
    </source>
</evidence>
<accession>A0ABU9B851</accession>
<protein>
    <submittedName>
        <fullName evidence="2">ISAs1 family transposase</fullName>
    </submittedName>
</protein>
<dbReference type="Pfam" id="PF01609">
    <property type="entry name" value="DDE_Tnp_1"/>
    <property type="match status" value="1"/>
</dbReference>
<dbReference type="PANTHER" id="PTHR30298">
    <property type="entry name" value="H REPEAT-ASSOCIATED PREDICTED TRANSPOSASE"/>
    <property type="match status" value="1"/>
</dbReference>
<dbReference type="EMBL" id="JBBUTF010000006">
    <property type="protein sequence ID" value="MEK8026065.1"/>
    <property type="molecule type" value="Genomic_DNA"/>
</dbReference>
<dbReference type="RefSeq" id="WP_341373843.1">
    <property type="nucleotide sequence ID" value="NZ_JBBUTF010000006.1"/>
</dbReference>
<evidence type="ECO:0000259" key="1">
    <source>
        <dbReference type="Pfam" id="PF01609"/>
    </source>
</evidence>
<proteinExistence type="predicted"/>
<comment type="caution">
    <text evidence="2">The sequence shown here is derived from an EMBL/GenBank/DDBJ whole genome shotgun (WGS) entry which is preliminary data.</text>
</comment>
<feature type="domain" description="Transposase IS4-like" evidence="1">
    <location>
        <begin position="12"/>
        <end position="148"/>
    </location>
</feature>
<gene>
    <name evidence="2" type="ORF">AACH11_08835</name>
</gene>
<dbReference type="InterPro" id="IPR051698">
    <property type="entry name" value="Transposase_11-like"/>
</dbReference>
<evidence type="ECO:0000313" key="2">
    <source>
        <dbReference type="EMBL" id="MEK8026065.1"/>
    </source>
</evidence>